<sequence>MKTIQPQLKNFSNKHKNSINFLLILLIFGMITGVLLSRWISSADVERLSSYLLTTVITSVEPQSFFTSQFVTNILFMLAIFFLGFSLAGIPLIGFIVFTKGVQIGFSCVLYVLTYQLKGVLGILLTLIPQILFDLIALFLVSVISTEISYALIQRCLGYSRSDFSLIQLINSRLNVLIVSLLLIFFSAWIKSTLVIRLMEIFAMME</sequence>
<dbReference type="EMBL" id="QRUP01000013">
    <property type="protein sequence ID" value="RGR73122.1"/>
    <property type="molecule type" value="Genomic_DNA"/>
</dbReference>
<dbReference type="Pfam" id="PF01944">
    <property type="entry name" value="SpoIIM"/>
    <property type="match status" value="1"/>
</dbReference>
<dbReference type="InterPro" id="IPR002798">
    <property type="entry name" value="SpoIIM-like"/>
</dbReference>
<feature type="transmembrane region" description="Helical" evidence="1">
    <location>
        <begin position="104"/>
        <end position="125"/>
    </location>
</feature>
<dbReference type="RefSeq" id="WP_006060739.1">
    <property type="nucleotide sequence ID" value="NZ_CABJCV010000013.1"/>
</dbReference>
<name>A0A412FY61_9FIRM</name>
<gene>
    <name evidence="2" type="ORF">DWY25_11225</name>
</gene>
<evidence type="ECO:0000313" key="3">
    <source>
        <dbReference type="Proteomes" id="UP000284178"/>
    </source>
</evidence>
<accession>A0A412FY61</accession>
<organism evidence="2 3">
    <name type="scientific">Holdemania filiformis</name>
    <dbReference type="NCBI Taxonomy" id="61171"/>
    <lineage>
        <taxon>Bacteria</taxon>
        <taxon>Bacillati</taxon>
        <taxon>Bacillota</taxon>
        <taxon>Erysipelotrichia</taxon>
        <taxon>Erysipelotrichales</taxon>
        <taxon>Erysipelotrichaceae</taxon>
        <taxon>Holdemania</taxon>
    </lineage>
</organism>
<proteinExistence type="predicted"/>
<dbReference type="AlphaFoldDB" id="A0A412FY61"/>
<evidence type="ECO:0000313" key="2">
    <source>
        <dbReference type="EMBL" id="RGR73122.1"/>
    </source>
</evidence>
<dbReference type="Proteomes" id="UP000284178">
    <property type="component" value="Unassembled WGS sequence"/>
</dbReference>
<feature type="transmembrane region" description="Helical" evidence="1">
    <location>
        <begin position="174"/>
        <end position="196"/>
    </location>
</feature>
<feature type="transmembrane region" description="Helical" evidence="1">
    <location>
        <begin position="74"/>
        <end position="97"/>
    </location>
</feature>
<dbReference type="GeneID" id="83015966"/>
<comment type="caution">
    <text evidence="2">The sequence shown here is derived from an EMBL/GenBank/DDBJ whole genome shotgun (WGS) entry which is preliminary data.</text>
</comment>
<feature type="transmembrane region" description="Helical" evidence="1">
    <location>
        <begin position="131"/>
        <end position="153"/>
    </location>
</feature>
<reference evidence="2 3" key="1">
    <citation type="submission" date="2018-08" db="EMBL/GenBank/DDBJ databases">
        <title>A genome reference for cultivated species of the human gut microbiota.</title>
        <authorList>
            <person name="Zou Y."/>
            <person name="Xue W."/>
            <person name="Luo G."/>
        </authorList>
    </citation>
    <scope>NUCLEOTIDE SEQUENCE [LARGE SCALE GENOMIC DNA]</scope>
    <source>
        <strain evidence="2 3">AF24-29</strain>
    </source>
</reference>
<protein>
    <submittedName>
        <fullName evidence="2">Stage II sporulation protein M</fullName>
    </submittedName>
</protein>
<feature type="transmembrane region" description="Helical" evidence="1">
    <location>
        <begin position="21"/>
        <end position="40"/>
    </location>
</feature>
<keyword evidence="1" id="KW-0812">Transmembrane</keyword>
<keyword evidence="3" id="KW-1185">Reference proteome</keyword>
<evidence type="ECO:0000256" key="1">
    <source>
        <dbReference type="SAM" id="Phobius"/>
    </source>
</evidence>
<keyword evidence="1" id="KW-0472">Membrane</keyword>
<keyword evidence="1" id="KW-1133">Transmembrane helix</keyword>